<proteinExistence type="predicted"/>
<name>A0AA39K445_ARMTA</name>
<sequence>MNKFPSGSRVFFYSSTGNLMKGVVESTTHAANGTQMITIKCDNGATLTLPSASVFKE</sequence>
<dbReference type="AlphaFoldDB" id="A0AA39K445"/>
<accession>A0AA39K445</accession>
<dbReference type="EMBL" id="JAUEPS010000030">
    <property type="protein sequence ID" value="KAK0452829.1"/>
    <property type="molecule type" value="Genomic_DNA"/>
</dbReference>
<evidence type="ECO:0000313" key="1">
    <source>
        <dbReference type="EMBL" id="KAK0452829.1"/>
    </source>
</evidence>
<dbReference type="GeneID" id="85366622"/>
<organism evidence="1 2">
    <name type="scientific">Armillaria tabescens</name>
    <name type="common">Ringless honey mushroom</name>
    <name type="synonym">Agaricus tabescens</name>
    <dbReference type="NCBI Taxonomy" id="1929756"/>
    <lineage>
        <taxon>Eukaryota</taxon>
        <taxon>Fungi</taxon>
        <taxon>Dikarya</taxon>
        <taxon>Basidiomycota</taxon>
        <taxon>Agaricomycotina</taxon>
        <taxon>Agaricomycetes</taxon>
        <taxon>Agaricomycetidae</taxon>
        <taxon>Agaricales</taxon>
        <taxon>Marasmiineae</taxon>
        <taxon>Physalacriaceae</taxon>
        <taxon>Desarmillaria</taxon>
    </lineage>
</organism>
<dbReference type="Proteomes" id="UP001175211">
    <property type="component" value="Unassembled WGS sequence"/>
</dbReference>
<keyword evidence="2" id="KW-1185">Reference proteome</keyword>
<gene>
    <name evidence="1" type="ORF">EV420DRAFT_682784</name>
</gene>
<protein>
    <submittedName>
        <fullName evidence="1">Uncharacterized protein</fullName>
    </submittedName>
</protein>
<comment type="caution">
    <text evidence="1">The sequence shown here is derived from an EMBL/GenBank/DDBJ whole genome shotgun (WGS) entry which is preliminary data.</text>
</comment>
<dbReference type="RefSeq" id="XP_060328165.1">
    <property type="nucleotide sequence ID" value="XM_060483074.1"/>
</dbReference>
<evidence type="ECO:0000313" key="2">
    <source>
        <dbReference type="Proteomes" id="UP001175211"/>
    </source>
</evidence>
<reference evidence="1" key="1">
    <citation type="submission" date="2023-06" db="EMBL/GenBank/DDBJ databases">
        <authorList>
            <consortium name="Lawrence Berkeley National Laboratory"/>
            <person name="Ahrendt S."/>
            <person name="Sahu N."/>
            <person name="Indic B."/>
            <person name="Wong-Bajracharya J."/>
            <person name="Merenyi Z."/>
            <person name="Ke H.-M."/>
            <person name="Monk M."/>
            <person name="Kocsube S."/>
            <person name="Drula E."/>
            <person name="Lipzen A."/>
            <person name="Balint B."/>
            <person name="Henrissat B."/>
            <person name="Andreopoulos B."/>
            <person name="Martin F.M."/>
            <person name="Harder C.B."/>
            <person name="Rigling D."/>
            <person name="Ford K.L."/>
            <person name="Foster G.D."/>
            <person name="Pangilinan J."/>
            <person name="Papanicolaou A."/>
            <person name="Barry K."/>
            <person name="LaButti K."/>
            <person name="Viragh M."/>
            <person name="Koriabine M."/>
            <person name="Yan M."/>
            <person name="Riley R."/>
            <person name="Champramary S."/>
            <person name="Plett K.L."/>
            <person name="Tsai I.J."/>
            <person name="Slot J."/>
            <person name="Sipos G."/>
            <person name="Plett J."/>
            <person name="Nagy L.G."/>
            <person name="Grigoriev I.V."/>
        </authorList>
    </citation>
    <scope>NUCLEOTIDE SEQUENCE</scope>
    <source>
        <strain evidence="1">CCBAS 213</strain>
    </source>
</reference>